<gene>
    <name evidence="2" type="ORF">P154DRAFT_436780</name>
</gene>
<evidence type="ECO:0000313" key="2">
    <source>
        <dbReference type="EMBL" id="KAF1999613.1"/>
    </source>
</evidence>
<dbReference type="OrthoDB" id="2446291at2759"/>
<keyword evidence="3" id="KW-1185">Reference proteome</keyword>
<feature type="compositionally biased region" description="Low complexity" evidence="1">
    <location>
        <begin position="36"/>
        <end position="46"/>
    </location>
</feature>
<dbReference type="EMBL" id="ML977594">
    <property type="protein sequence ID" value="KAF1999613.1"/>
    <property type="molecule type" value="Genomic_DNA"/>
</dbReference>
<feature type="region of interest" description="Disordered" evidence="1">
    <location>
        <begin position="242"/>
        <end position="278"/>
    </location>
</feature>
<evidence type="ECO:0000313" key="3">
    <source>
        <dbReference type="Proteomes" id="UP000799779"/>
    </source>
</evidence>
<accession>A0A6A5WCL2</accession>
<evidence type="ECO:0000256" key="1">
    <source>
        <dbReference type="SAM" id="MobiDB-lite"/>
    </source>
</evidence>
<reference evidence="2" key="1">
    <citation type="journal article" date="2020" name="Stud. Mycol.">
        <title>101 Dothideomycetes genomes: a test case for predicting lifestyles and emergence of pathogens.</title>
        <authorList>
            <person name="Haridas S."/>
            <person name="Albert R."/>
            <person name="Binder M."/>
            <person name="Bloem J."/>
            <person name="Labutti K."/>
            <person name="Salamov A."/>
            <person name="Andreopoulos B."/>
            <person name="Baker S."/>
            <person name="Barry K."/>
            <person name="Bills G."/>
            <person name="Bluhm B."/>
            <person name="Cannon C."/>
            <person name="Castanera R."/>
            <person name="Culley D."/>
            <person name="Daum C."/>
            <person name="Ezra D."/>
            <person name="Gonzalez J."/>
            <person name="Henrissat B."/>
            <person name="Kuo A."/>
            <person name="Liang C."/>
            <person name="Lipzen A."/>
            <person name="Lutzoni F."/>
            <person name="Magnuson J."/>
            <person name="Mondo S."/>
            <person name="Nolan M."/>
            <person name="Ohm R."/>
            <person name="Pangilinan J."/>
            <person name="Park H.-J."/>
            <person name="Ramirez L."/>
            <person name="Alfaro M."/>
            <person name="Sun H."/>
            <person name="Tritt A."/>
            <person name="Yoshinaga Y."/>
            <person name="Zwiers L.-H."/>
            <person name="Turgeon B."/>
            <person name="Goodwin S."/>
            <person name="Spatafora J."/>
            <person name="Crous P."/>
            <person name="Grigoriev I."/>
        </authorList>
    </citation>
    <scope>NUCLEOTIDE SEQUENCE</scope>
    <source>
        <strain evidence="2">CBS 123094</strain>
    </source>
</reference>
<proteinExistence type="predicted"/>
<organism evidence="2 3">
    <name type="scientific">Amniculicola lignicola CBS 123094</name>
    <dbReference type="NCBI Taxonomy" id="1392246"/>
    <lineage>
        <taxon>Eukaryota</taxon>
        <taxon>Fungi</taxon>
        <taxon>Dikarya</taxon>
        <taxon>Ascomycota</taxon>
        <taxon>Pezizomycotina</taxon>
        <taxon>Dothideomycetes</taxon>
        <taxon>Pleosporomycetidae</taxon>
        <taxon>Pleosporales</taxon>
        <taxon>Amniculicolaceae</taxon>
        <taxon>Amniculicola</taxon>
    </lineage>
</organism>
<dbReference type="Proteomes" id="UP000799779">
    <property type="component" value="Unassembled WGS sequence"/>
</dbReference>
<sequence length="303" mass="33518">MLAFQTTKRLRDDDSDSEDDRYLKHARQIRQPHLQSPSRLPLRPSLTPSPPRMFTNIEAMTPAQSEHGDADSPDSVQSEPFILSSPTHTMDVDMDMDEEDLDIIGSPPPESPFIPASFLRPAKLNSTLFSRDNPANNTGRIPTPIYGSFYAPRGPMGGGGMAGLGYPSGGMAGGFSMDNNHLSVPTDPILQPPVMRKQIQLNQDHDRSRRMPSPISEDEDLPDTPTAFTQSQLERLSVTSHNHVSEHNMDLSEEPPPGVNTSPTRGRKRSGAFTGKGRFSMGYREDCDKCRARIPGHYSHFLP</sequence>
<feature type="region of interest" description="Disordered" evidence="1">
    <location>
        <begin position="201"/>
        <end position="225"/>
    </location>
</feature>
<protein>
    <submittedName>
        <fullName evidence="2">Uncharacterized protein</fullName>
    </submittedName>
</protein>
<feature type="region of interest" description="Disordered" evidence="1">
    <location>
        <begin position="1"/>
        <end position="78"/>
    </location>
</feature>
<dbReference type="AlphaFoldDB" id="A0A6A5WCL2"/>
<name>A0A6A5WCL2_9PLEO</name>